<gene>
    <name evidence="1" type="ORF">AB1Y20_021358</name>
</gene>
<dbReference type="PANTHER" id="PTHR11183">
    <property type="entry name" value="GLYCOGENIN SUBFAMILY MEMBER"/>
    <property type="match status" value="1"/>
</dbReference>
<dbReference type="GO" id="GO:0016757">
    <property type="term" value="F:glycosyltransferase activity"/>
    <property type="evidence" value="ECO:0007669"/>
    <property type="project" value="InterPro"/>
</dbReference>
<proteinExistence type="predicted"/>
<dbReference type="AlphaFoldDB" id="A0AB34JJD2"/>
<dbReference type="InterPro" id="IPR002495">
    <property type="entry name" value="Glyco_trans_8"/>
</dbReference>
<dbReference type="Proteomes" id="UP001515480">
    <property type="component" value="Unassembled WGS sequence"/>
</dbReference>
<comment type="caution">
    <text evidence="1">The sequence shown here is derived from an EMBL/GenBank/DDBJ whole genome shotgun (WGS) entry which is preliminary data.</text>
</comment>
<evidence type="ECO:0000313" key="2">
    <source>
        <dbReference type="Proteomes" id="UP001515480"/>
    </source>
</evidence>
<dbReference type="InterPro" id="IPR029044">
    <property type="entry name" value="Nucleotide-diphossugar_trans"/>
</dbReference>
<protein>
    <recommendedName>
        <fullName evidence="3">Hexosyltransferase</fullName>
    </recommendedName>
</protein>
<dbReference type="EMBL" id="JBGBPQ010000007">
    <property type="protein sequence ID" value="KAL1521703.1"/>
    <property type="molecule type" value="Genomic_DNA"/>
</dbReference>
<evidence type="ECO:0008006" key="3">
    <source>
        <dbReference type="Google" id="ProtNLM"/>
    </source>
</evidence>
<reference evidence="1 2" key="1">
    <citation type="journal article" date="2024" name="Science">
        <title>Giant polyketide synthase enzymes in the biosynthesis of giant marine polyether toxins.</title>
        <authorList>
            <person name="Fallon T.R."/>
            <person name="Shende V.V."/>
            <person name="Wierzbicki I.H."/>
            <person name="Pendleton A.L."/>
            <person name="Watervoot N.F."/>
            <person name="Auber R.P."/>
            <person name="Gonzalez D.J."/>
            <person name="Wisecaver J.H."/>
            <person name="Moore B.S."/>
        </authorList>
    </citation>
    <scope>NUCLEOTIDE SEQUENCE [LARGE SCALE GENOMIC DNA]</scope>
    <source>
        <strain evidence="1 2">12B1</strain>
    </source>
</reference>
<dbReference type="Pfam" id="PF01501">
    <property type="entry name" value="Glyco_transf_8"/>
    <property type="match status" value="1"/>
</dbReference>
<keyword evidence="2" id="KW-1185">Reference proteome</keyword>
<name>A0AB34JJD2_PRYPA</name>
<dbReference type="InterPro" id="IPR050587">
    <property type="entry name" value="GNT1/Glycosyltrans_8"/>
</dbReference>
<organism evidence="1 2">
    <name type="scientific">Prymnesium parvum</name>
    <name type="common">Toxic golden alga</name>
    <dbReference type="NCBI Taxonomy" id="97485"/>
    <lineage>
        <taxon>Eukaryota</taxon>
        <taxon>Haptista</taxon>
        <taxon>Haptophyta</taxon>
        <taxon>Prymnesiophyceae</taxon>
        <taxon>Prymnesiales</taxon>
        <taxon>Prymnesiaceae</taxon>
        <taxon>Prymnesium</taxon>
    </lineage>
</organism>
<evidence type="ECO:0000313" key="1">
    <source>
        <dbReference type="EMBL" id="KAL1521703.1"/>
    </source>
</evidence>
<dbReference type="Gene3D" id="3.90.550.10">
    <property type="entry name" value="Spore Coat Polysaccharide Biosynthesis Protein SpsA, Chain A"/>
    <property type="match status" value="1"/>
</dbReference>
<sequence length="316" mass="36365">MEDTRASPTCVFMTGVTSGQSYFHGIRCVIRRLRLLHSRIPLVVAVPPTEVEHTERELKGYLGANVSLLRWKRIEHDVTHLNMFHAKRWSGTRVLDKLNVLNAPFRRVVWLDADVLLKRNVDHLCALPPNVSFYAVLNHGFEPRTCWTRNGRFADQCRECRHHGLHRDELAASYWVREGVRQQAAGNRSGMAPCTYEYNSGVMVLEPLNRSAFHEQVVNPIRRGKVPSSDGSDQGFLNSLIHGHHLFGQRHEALSSTYNVVHRVQMLRGATWKRLDPAIVHLVGARKPWGDDARRDSISRPSPYFEQEREWLRWCG</sequence>
<accession>A0AB34JJD2</accession>
<dbReference type="SUPFAM" id="SSF53448">
    <property type="entry name" value="Nucleotide-diphospho-sugar transferases"/>
    <property type="match status" value="1"/>
</dbReference>